<keyword evidence="2" id="KW-0131">Cell cycle</keyword>
<keyword evidence="2" id="KW-0961">Cell wall biogenesis/degradation</keyword>
<dbReference type="EMBL" id="WJIE01000007">
    <property type="protein sequence ID" value="MRG95049.1"/>
    <property type="molecule type" value="Genomic_DNA"/>
</dbReference>
<dbReference type="AlphaFoldDB" id="A0A6N7PSZ7"/>
<organism evidence="6 7">
    <name type="scientific">Polyangium spumosum</name>
    <dbReference type="NCBI Taxonomy" id="889282"/>
    <lineage>
        <taxon>Bacteria</taxon>
        <taxon>Pseudomonadati</taxon>
        <taxon>Myxococcota</taxon>
        <taxon>Polyangia</taxon>
        <taxon>Polyangiales</taxon>
        <taxon>Polyangiaceae</taxon>
        <taxon>Polyangium</taxon>
    </lineage>
</organism>
<feature type="region of interest" description="Disordered" evidence="3">
    <location>
        <begin position="15"/>
        <end position="34"/>
    </location>
</feature>
<evidence type="ECO:0000313" key="7">
    <source>
        <dbReference type="Proteomes" id="UP000440224"/>
    </source>
</evidence>
<comment type="caution">
    <text evidence="6">The sequence shown here is derived from an EMBL/GenBank/DDBJ whole genome shotgun (WGS) entry which is preliminary data.</text>
</comment>
<dbReference type="Proteomes" id="UP000440224">
    <property type="component" value="Unassembled WGS sequence"/>
</dbReference>
<dbReference type="InterPro" id="IPR004101">
    <property type="entry name" value="Mur_ligase_C"/>
</dbReference>
<dbReference type="SUPFAM" id="SSF53244">
    <property type="entry name" value="MurD-like peptide ligases, peptide-binding domain"/>
    <property type="match status" value="1"/>
</dbReference>
<dbReference type="PANTHER" id="PTHR23135">
    <property type="entry name" value="MUR LIGASE FAMILY MEMBER"/>
    <property type="match status" value="1"/>
</dbReference>
<dbReference type="InterPro" id="IPR005761">
    <property type="entry name" value="UDP-N-AcMur-Glu-dNH2Pim_ligase"/>
</dbReference>
<evidence type="ECO:0000256" key="1">
    <source>
        <dbReference type="ARBA" id="ARBA00005898"/>
    </source>
</evidence>
<dbReference type="Gene3D" id="3.90.190.20">
    <property type="entry name" value="Mur ligase, C-terminal domain"/>
    <property type="match status" value="1"/>
</dbReference>
<feature type="domain" description="Mur ligase C-terminal" evidence="4">
    <location>
        <begin position="322"/>
        <end position="445"/>
    </location>
</feature>
<accession>A0A6N7PSZ7</accession>
<dbReference type="InterPro" id="IPR036565">
    <property type="entry name" value="Mur-like_cat_sf"/>
</dbReference>
<evidence type="ECO:0000259" key="4">
    <source>
        <dbReference type="Pfam" id="PF02875"/>
    </source>
</evidence>
<dbReference type="GO" id="GO:0005524">
    <property type="term" value="F:ATP binding"/>
    <property type="evidence" value="ECO:0007669"/>
    <property type="project" value="InterPro"/>
</dbReference>
<dbReference type="Pfam" id="PF02875">
    <property type="entry name" value="Mur_ligase_C"/>
    <property type="match status" value="1"/>
</dbReference>
<dbReference type="Gene3D" id="3.40.1190.10">
    <property type="entry name" value="Mur-like, catalytic domain"/>
    <property type="match status" value="1"/>
</dbReference>
<keyword evidence="7" id="KW-1185">Reference proteome</keyword>
<dbReference type="NCBIfam" id="TIGR01085">
    <property type="entry name" value="murE"/>
    <property type="match status" value="1"/>
</dbReference>
<protein>
    <submittedName>
        <fullName evidence="6">UDP-N-acetylmuramyl-tripeptide synthetase</fullName>
    </submittedName>
</protein>
<dbReference type="GO" id="GO:0051301">
    <property type="term" value="P:cell division"/>
    <property type="evidence" value="ECO:0007669"/>
    <property type="project" value="UniProtKB-KW"/>
</dbReference>
<keyword evidence="2" id="KW-0573">Peptidoglycan synthesis</keyword>
<proteinExistence type="inferred from homology"/>
<dbReference type="GO" id="GO:0071555">
    <property type="term" value="P:cell wall organization"/>
    <property type="evidence" value="ECO:0007669"/>
    <property type="project" value="UniProtKB-KW"/>
</dbReference>
<dbReference type="Pfam" id="PF08245">
    <property type="entry name" value="Mur_ligase_M"/>
    <property type="match status" value="1"/>
</dbReference>
<dbReference type="GO" id="GO:0008360">
    <property type="term" value="P:regulation of cell shape"/>
    <property type="evidence" value="ECO:0007669"/>
    <property type="project" value="UniProtKB-KW"/>
</dbReference>
<dbReference type="GO" id="GO:0005737">
    <property type="term" value="C:cytoplasm"/>
    <property type="evidence" value="ECO:0007669"/>
    <property type="project" value="UniProtKB-SubCell"/>
</dbReference>
<keyword evidence="2" id="KW-0133">Cell shape</keyword>
<evidence type="ECO:0000313" key="6">
    <source>
        <dbReference type="EMBL" id="MRG95049.1"/>
    </source>
</evidence>
<dbReference type="OrthoDB" id="9800958at2"/>
<comment type="similarity">
    <text evidence="1">Belongs to the MurCDEF family. MurE subfamily.</text>
</comment>
<dbReference type="InterPro" id="IPR013221">
    <property type="entry name" value="Mur_ligase_cen"/>
</dbReference>
<comment type="pathway">
    <text evidence="2">Cell wall biogenesis; peptidoglycan biosynthesis.</text>
</comment>
<reference evidence="6 7" key="1">
    <citation type="submission" date="2019-10" db="EMBL/GenBank/DDBJ databases">
        <title>A soil myxobacterium in the family Polyangiaceae.</title>
        <authorList>
            <person name="Li Y."/>
            <person name="Wang J."/>
        </authorList>
    </citation>
    <scope>NUCLEOTIDE SEQUENCE [LARGE SCALE GENOMIC DNA]</scope>
    <source>
        <strain evidence="6 7">DSM 14734</strain>
    </source>
</reference>
<keyword evidence="2" id="KW-0132">Cell division</keyword>
<sequence length="474" mass="49990">MVFVIGGTTHPPHAWASLGVPHRSASGAESRRGASKDVFMKVSNHAGKRRGARAILEQLERLDRVFACYPGPMFPPPPRWSRHITTASVTGTNGKTTTTTFLAAALGRLARPVLRVTTLGVFLDDTPLPFSASHDAFLECMRRGFEAGARHAAVEATSEALAFGFAKAWPISVAVFTNLSRDHLDAHGSVEHYLASKAQLFVHLPAGGVAVLNAWDPASALLAEVVASGARTVTYGITSRAPGRPVLRPDLTAEGISVGWEGTRARLVPSPQYRTMPAEIRIRAIGEPFLENALAALAAAIEMGVPPADAVEALSRVPTPPGRFQVLGEGPRAVVDYAHSPDALARTLATARGLTEGRLVVVFGAGGDRDRGKRAAMGEAARGADRVVLTTDNPRSEDPAAIAEEIRIGLGDHPDVRRVLDRAEAIEGAIAEAGPRDVVVLAGRGPETEQVFASGRRPLVDAAVAAEALARRGA</sequence>
<comment type="subcellular location">
    <subcellularLocation>
        <location evidence="2">Cytoplasm</location>
    </subcellularLocation>
</comment>
<dbReference type="UniPathway" id="UPA00219"/>
<evidence type="ECO:0000256" key="2">
    <source>
        <dbReference type="RuleBase" id="RU004135"/>
    </source>
</evidence>
<dbReference type="SUPFAM" id="SSF53623">
    <property type="entry name" value="MurD-like peptide ligases, catalytic domain"/>
    <property type="match status" value="1"/>
</dbReference>
<name>A0A6N7PSZ7_9BACT</name>
<gene>
    <name evidence="6" type="primary">murE</name>
    <name evidence="6" type="ORF">GF068_24465</name>
</gene>
<dbReference type="PANTHER" id="PTHR23135:SF4">
    <property type="entry name" value="UDP-N-ACETYLMURAMOYL-L-ALANYL-D-GLUTAMATE--2,6-DIAMINOPIMELATE LIGASE MURE HOMOLOG, CHLOROPLASTIC"/>
    <property type="match status" value="1"/>
</dbReference>
<evidence type="ECO:0000256" key="3">
    <source>
        <dbReference type="SAM" id="MobiDB-lite"/>
    </source>
</evidence>
<evidence type="ECO:0000259" key="5">
    <source>
        <dbReference type="Pfam" id="PF08245"/>
    </source>
</evidence>
<dbReference type="GO" id="GO:0009252">
    <property type="term" value="P:peptidoglycan biosynthetic process"/>
    <property type="evidence" value="ECO:0007669"/>
    <property type="project" value="UniProtKB-UniPathway"/>
</dbReference>
<dbReference type="InterPro" id="IPR036615">
    <property type="entry name" value="Mur_ligase_C_dom_sf"/>
</dbReference>
<dbReference type="GO" id="GO:0016881">
    <property type="term" value="F:acid-amino acid ligase activity"/>
    <property type="evidence" value="ECO:0007669"/>
    <property type="project" value="InterPro"/>
</dbReference>
<feature type="domain" description="Mur ligase central" evidence="5">
    <location>
        <begin position="89"/>
        <end position="300"/>
    </location>
</feature>